<keyword evidence="1" id="KW-0472">Membrane</keyword>
<evidence type="ECO:0000313" key="3">
    <source>
        <dbReference type="EMBL" id="PLX15145.1"/>
    </source>
</evidence>
<feature type="transmembrane region" description="Helical" evidence="1">
    <location>
        <begin position="183"/>
        <end position="206"/>
    </location>
</feature>
<comment type="caution">
    <text evidence="3">The sequence shown here is derived from an EMBL/GenBank/DDBJ whole genome shotgun (WGS) entry which is preliminary data.</text>
</comment>
<dbReference type="PANTHER" id="PTHR30373:SF2">
    <property type="entry name" value="UPF0603 PROTEIN YGCG"/>
    <property type="match status" value="1"/>
</dbReference>
<reference evidence="3 4" key="1">
    <citation type="submission" date="2017-11" db="EMBL/GenBank/DDBJ databases">
        <title>Genome-resolved metagenomics identifies genetic mobility, metabolic interactions, and unexpected diversity in perchlorate-reducing communities.</title>
        <authorList>
            <person name="Barnum T.P."/>
            <person name="Figueroa I.A."/>
            <person name="Carlstrom C.I."/>
            <person name="Lucas L.N."/>
            <person name="Engelbrektson A.L."/>
            <person name="Coates J.D."/>
        </authorList>
    </citation>
    <scope>NUCLEOTIDE SEQUENCE [LARGE SCALE GENOMIC DNA]</scope>
    <source>
        <strain evidence="3">BM706</strain>
    </source>
</reference>
<gene>
    <name evidence="3" type="ORF">C0601_13690</name>
</gene>
<name>A0A2N5Z908_MUIH1</name>
<organism evidence="3 4">
    <name type="scientific">Muiribacterium halophilum</name>
    <dbReference type="NCBI Taxonomy" id="2053465"/>
    <lineage>
        <taxon>Bacteria</taxon>
        <taxon>Candidatus Muiribacteriota</taxon>
        <taxon>Candidatus Muiribacteriia</taxon>
        <taxon>Candidatus Muiribacteriales</taxon>
        <taxon>Candidatus Muiribacteriaceae</taxon>
        <taxon>Candidatus Muiribacterium</taxon>
    </lineage>
</organism>
<dbReference type="AlphaFoldDB" id="A0A2N5Z908"/>
<evidence type="ECO:0000313" key="4">
    <source>
        <dbReference type="Proteomes" id="UP000234857"/>
    </source>
</evidence>
<keyword evidence="1" id="KW-1133">Transmembrane helix</keyword>
<keyword evidence="1" id="KW-0812">Transmembrane</keyword>
<evidence type="ECO:0000256" key="1">
    <source>
        <dbReference type="SAM" id="Phobius"/>
    </source>
</evidence>
<feature type="domain" description="TPM" evidence="2">
    <location>
        <begin position="36"/>
        <end position="158"/>
    </location>
</feature>
<evidence type="ECO:0000259" key="2">
    <source>
        <dbReference type="Pfam" id="PF04536"/>
    </source>
</evidence>
<dbReference type="EMBL" id="PKTG01000147">
    <property type="protein sequence ID" value="PLX15145.1"/>
    <property type="molecule type" value="Genomic_DNA"/>
</dbReference>
<dbReference type="Gene3D" id="3.10.310.50">
    <property type="match status" value="1"/>
</dbReference>
<protein>
    <recommendedName>
        <fullName evidence="2">TPM domain-containing protein</fullName>
    </recommendedName>
</protein>
<dbReference type="InterPro" id="IPR007621">
    <property type="entry name" value="TPM_dom"/>
</dbReference>
<proteinExistence type="predicted"/>
<dbReference type="Pfam" id="PF04536">
    <property type="entry name" value="TPM_phosphatase"/>
    <property type="match status" value="1"/>
</dbReference>
<accession>A0A2N5Z908</accession>
<dbReference type="Proteomes" id="UP000234857">
    <property type="component" value="Unassembled WGS sequence"/>
</dbReference>
<sequence length="240" mass="27063">MVLKLNKTFSIFFIIIFFLVNPLLADKLPEYKSYFNDYTNFYDQTYVQVYNNLLTNISNTKKMTLVFAIVSDYAGEGSIESYAVELFEKWKIGDKEKDNGMLVVLNSKTREIKIEVGYGLEGDFPDGYVGELLDRFIYYYKQQGKEKATLALIAMIAEKEKIKLDYRQARNNANPKAAKRNPIVMIIMFVIFIIIFIRNPLLAMYLMSSFFARGASGSFSGGLGGFGGGSSGGGGASRRF</sequence>
<dbReference type="PANTHER" id="PTHR30373">
    <property type="entry name" value="UPF0603 PROTEIN YGCG"/>
    <property type="match status" value="1"/>
</dbReference>